<dbReference type="EMBL" id="CM007903">
    <property type="protein sequence ID" value="OTF98169.1"/>
    <property type="molecule type" value="Genomic_DNA"/>
</dbReference>
<name>A0A251SH66_HELAN</name>
<accession>A0A251SH66</accession>
<keyword evidence="2" id="KW-1185">Reference proteome</keyword>
<reference evidence="2" key="1">
    <citation type="journal article" date="2017" name="Nature">
        <title>The sunflower genome provides insights into oil metabolism, flowering and Asterid evolution.</title>
        <authorList>
            <person name="Badouin H."/>
            <person name="Gouzy J."/>
            <person name="Grassa C.J."/>
            <person name="Murat F."/>
            <person name="Staton S.E."/>
            <person name="Cottret L."/>
            <person name="Lelandais-Briere C."/>
            <person name="Owens G.L."/>
            <person name="Carrere S."/>
            <person name="Mayjonade B."/>
            <person name="Legrand L."/>
            <person name="Gill N."/>
            <person name="Kane N.C."/>
            <person name="Bowers J.E."/>
            <person name="Hubner S."/>
            <person name="Bellec A."/>
            <person name="Berard A."/>
            <person name="Berges H."/>
            <person name="Blanchet N."/>
            <person name="Boniface M.C."/>
            <person name="Brunel D."/>
            <person name="Catrice O."/>
            <person name="Chaidir N."/>
            <person name="Claudel C."/>
            <person name="Donnadieu C."/>
            <person name="Faraut T."/>
            <person name="Fievet G."/>
            <person name="Helmstetter N."/>
            <person name="King M."/>
            <person name="Knapp S.J."/>
            <person name="Lai Z."/>
            <person name="Le Paslier M.C."/>
            <person name="Lippi Y."/>
            <person name="Lorenzon L."/>
            <person name="Mandel J.R."/>
            <person name="Marage G."/>
            <person name="Marchand G."/>
            <person name="Marquand E."/>
            <person name="Bret-Mestries E."/>
            <person name="Morien E."/>
            <person name="Nambeesan S."/>
            <person name="Nguyen T."/>
            <person name="Pegot-Espagnet P."/>
            <person name="Pouilly N."/>
            <person name="Raftis F."/>
            <person name="Sallet E."/>
            <person name="Schiex T."/>
            <person name="Thomas J."/>
            <person name="Vandecasteele C."/>
            <person name="Vares D."/>
            <person name="Vear F."/>
            <person name="Vautrin S."/>
            <person name="Crespi M."/>
            <person name="Mangin B."/>
            <person name="Burke J.M."/>
            <person name="Salse J."/>
            <person name="Munos S."/>
            <person name="Vincourt P."/>
            <person name="Rieseberg L.H."/>
            <person name="Langlade N.B."/>
        </authorList>
    </citation>
    <scope>NUCLEOTIDE SEQUENCE [LARGE SCALE GENOMIC DNA]</scope>
    <source>
        <strain evidence="2">cv. SF193</strain>
    </source>
</reference>
<dbReference type="InParanoid" id="A0A251SH66"/>
<proteinExistence type="predicted"/>
<gene>
    <name evidence="1" type="ORF">HannXRQ_Chr14g0442681</name>
</gene>
<protein>
    <submittedName>
        <fullName evidence="1">Uncharacterized protein</fullName>
    </submittedName>
</protein>
<dbReference type="Proteomes" id="UP000215914">
    <property type="component" value="Chromosome 14"/>
</dbReference>
<evidence type="ECO:0000313" key="2">
    <source>
        <dbReference type="Proteomes" id="UP000215914"/>
    </source>
</evidence>
<sequence>MFYIHFVFYILPISSTNENPKSASMALNTGFRSLSSKLIASVYSSLAKSGSYVFSPLILRKIIRFNKIIRFL</sequence>
<organism evidence="1 2">
    <name type="scientific">Helianthus annuus</name>
    <name type="common">Common sunflower</name>
    <dbReference type="NCBI Taxonomy" id="4232"/>
    <lineage>
        <taxon>Eukaryota</taxon>
        <taxon>Viridiplantae</taxon>
        <taxon>Streptophyta</taxon>
        <taxon>Embryophyta</taxon>
        <taxon>Tracheophyta</taxon>
        <taxon>Spermatophyta</taxon>
        <taxon>Magnoliopsida</taxon>
        <taxon>eudicotyledons</taxon>
        <taxon>Gunneridae</taxon>
        <taxon>Pentapetalae</taxon>
        <taxon>asterids</taxon>
        <taxon>campanulids</taxon>
        <taxon>Asterales</taxon>
        <taxon>Asteraceae</taxon>
        <taxon>Asteroideae</taxon>
        <taxon>Heliantheae alliance</taxon>
        <taxon>Heliantheae</taxon>
        <taxon>Helianthus</taxon>
    </lineage>
</organism>
<evidence type="ECO:0000313" key="1">
    <source>
        <dbReference type="EMBL" id="OTF98169.1"/>
    </source>
</evidence>
<dbReference type="AlphaFoldDB" id="A0A251SH66"/>